<dbReference type="InterPro" id="IPR014942">
    <property type="entry name" value="AbiEii"/>
</dbReference>
<dbReference type="GO" id="GO:0016740">
    <property type="term" value="F:transferase activity"/>
    <property type="evidence" value="ECO:0007669"/>
    <property type="project" value="UniProtKB-KW"/>
</dbReference>
<accession>A0AAE3NY46</accession>
<dbReference type="Gene3D" id="3.10.450.620">
    <property type="entry name" value="JHP933, nucleotidyltransferase-like core domain"/>
    <property type="match status" value="1"/>
</dbReference>
<name>A0AAE3NY46_9BACT</name>
<gene>
    <name evidence="1" type="ORF">P0M35_13000</name>
</gene>
<sequence length="226" mass="26492">MKLYPFQDGIRKILSELNLPFYLTGGTALSRFYFNHRYSDDLDFFVNDDNKFDEYCKLIFDELVNAQAEFNFVLDRKSVSKASNFMQLFLLKDNIELKIDFVNDVAPHFGEFMFDSLSNRIDSLRNILSNKFCAIYRFEPKDIADIWIICKSFNCDFVEILSEAKLKDASVDPVTIYDILISFPLDKLDLIKWVKEVDVEIFNKELKIIADDIFNGRKNSLAEIYI</sequence>
<reference evidence="1" key="1">
    <citation type="submission" date="2023-03" db="EMBL/GenBank/DDBJ databases">
        <title>Stygiobacter electus gen. nov., sp. nov., facultatively anaerobic thermotolerant bacterium of the class Ignavibacteria from a well of Yessentuki mineral water deposit.</title>
        <authorList>
            <person name="Podosokorskaya O.A."/>
            <person name="Elcheninov A.G."/>
            <person name="Petrova N.F."/>
            <person name="Zavarzina D.G."/>
            <person name="Kublanov I.V."/>
            <person name="Merkel A.Y."/>
        </authorList>
    </citation>
    <scope>NUCLEOTIDE SEQUENCE</scope>
    <source>
        <strain evidence="1">09-Me</strain>
    </source>
</reference>
<dbReference type="AlphaFoldDB" id="A0AAE3NY46"/>
<dbReference type="EMBL" id="JARGDL010000026">
    <property type="protein sequence ID" value="MDF1613076.1"/>
    <property type="molecule type" value="Genomic_DNA"/>
</dbReference>
<evidence type="ECO:0000313" key="1">
    <source>
        <dbReference type="EMBL" id="MDF1613076.1"/>
    </source>
</evidence>
<dbReference type="RefSeq" id="WP_321536847.1">
    <property type="nucleotide sequence ID" value="NZ_JARGDL010000026.1"/>
</dbReference>
<protein>
    <submittedName>
        <fullName evidence="1">Nucleotidyl transferase AbiEii/AbiGii toxin family protein</fullName>
    </submittedName>
</protein>
<dbReference type="Pfam" id="PF08843">
    <property type="entry name" value="AbiEii"/>
    <property type="match status" value="1"/>
</dbReference>
<organism evidence="1 2">
    <name type="scientific">Stygiobacter electus</name>
    <dbReference type="NCBI Taxonomy" id="3032292"/>
    <lineage>
        <taxon>Bacteria</taxon>
        <taxon>Pseudomonadati</taxon>
        <taxon>Ignavibacteriota</taxon>
        <taxon>Ignavibacteria</taxon>
        <taxon>Ignavibacteriales</taxon>
        <taxon>Melioribacteraceae</taxon>
        <taxon>Stygiobacter</taxon>
    </lineage>
</organism>
<proteinExistence type="predicted"/>
<keyword evidence="1" id="KW-0808">Transferase</keyword>
<keyword evidence="2" id="KW-1185">Reference proteome</keyword>
<comment type="caution">
    <text evidence="1">The sequence shown here is derived from an EMBL/GenBank/DDBJ whole genome shotgun (WGS) entry which is preliminary data.</text>
</comment>
<evidence type="ECO:0000313" key="2">
    <source>
        <dbReference type="Proteomes" id="UP001221302"/>
    </source>
</evidence>
<dbReference type="Proteomes" id="UP001221302">
    <property type="component" value="Unassembled WGS sequence"/>
</dbReference>